<evidence type="ECO:0000259" key="3">
    <source>
        <dbReference type="Pfam" id="PF05057"/>
    </source>
</evidence>
<evidence type="ECO:0000313" key="5">
    <source>
        <dbReference type="Proteomes" id="UP000239899"/>
    </source>
</evidence>
<proteinExistence type="predicted"/>
<feature type="compositionally biased region" description="Low complexity" evidence="1">
    <location>
        <begin position="228"/>
        <end position="243"/>
    </location>
</feature>
<keyword evidence="5" id="KW-1185">Reference proteome</keyword>
<evidence type="ECO:0000313" key="4">
    <source>
        <dbReference type="EMBL" id="PRW45615.1"/>
    </source>
</evidence>
<gene>
    <name evidence="4" type="ORF">C2E21_5845</name>
</gene>
<feature type="signal peptide" evidence="2">
    <location>
        <begin position="1"/>
        <end position="17"/>
    </location>
</feature>
<name>A0A2P6TMS2_CHLSO</name>
<accession>A0A2P6TMS2</accession>
<keyword evidence="2" id="KW-0732">Signal</keyword>
<dbReference type="EMBL" id="LHPG02000011">
    <property type="protein sequence ID" value="PRW45615.1"/>
    <property type="molecule type" value="Genomic_DNA"/>
</dbReference>
<dbReference type="Pfam" id="PF05057">
    <property type="entry name" value="DUF676"/>
    <property type="match status" value="1"/>
</dbReference>
<organism evidence="4 5">
    <name type="scientific">Chlorella sorokiniana</name>
    <name type="common">Freshwater green alga</name>
    <dbReference type="NCBI Taxonomy" id="3076"/>
    <lineage>
        <taxon>Eukaryota</taxon>
        <taxon>Viridiplantae</taxon>
        <taxon>Chlorophyta</taxon>
        <taxon>core chlorophytes</taxon>
        <taxon>Trebouxiophyceae</taxon>
        <taxon>Chlorellales</taxon>
        <taxon>Chlorellaceae</taxon>
        <taxon>Chlorella clade</taxon>
        <taxon>Chlorella</taxon>
    </lineage>
</organism>
<feature type="region of interest" description="Disordered" evidence="1">
    <location>
        <begin position="227"/>
        <end position="270"/>
    </location>
</feature>
<feature type="chain" id="PRO_5015194047" evidence="2">
    <location>
        <begin position="18"/>
        <end position="571"/>
    </location>
</feature>
<protein>
    <submittedName>
        <fullName evidence="4">Alpha beta-hydrolases superfamily</fullName>
    </submittedName>
</protein>
<evidence type="ECO:0000256" key="1">
    <source>
        <dbReference type="SAM" id="MobiDB-lite"/>
    </source>
</evidence>
<dbReference type="PANTHER" id="PTHR12482:SF11">
    <property type="entry name" value="LIPASE YOR059C ISOFORM X1"/>
    <property type="match status" value="1"/>
</dbReference>
<dbReference type="Gene3D" id="3.40.50.1820">
    <property type="entry name" value="alpha/beta hydrolase"/>
    <property type="match status" value="1"/>
</dbReference>
<dbReference type="Proteomes" id="UP000239899">
    <property type="component" value="Unassembled WGS sequence"/>
</dbReference>
<feature type="compositionally biased region" description="Gly residues" evidence="1">
    <location>
        <begin position="386"/>
        <end position="399"/>
    </location>
</feature>
<dbReference type="InterPro" id="IPR044294">
    <property type="entry name" value="Lipase-like"/>
</dbReference>
<sequence length="571" mass="58692">MLPWLSHLTSWLRGGQAGAAAAGAAAPAALSLSEQAAVEAAAAAKPDAEHLIVMVHGLFGTRDNWRAIRTLLDEHLDRRATALFVSHCNERQKTFDGIDTCGERLAEEIQAVAAQHPRLRRISILAHSMGGLISRYAVGRLYDPATRTVAGLAPCHFVCIATPHLGCDTRLSPAQVPLINWLSAVPAVGGAVHTVVSGLAAPVSSIALGRAGLQFFFMDTGSRPMMIGSSTGSSSSPSSNIVGSSGGAGSNLVSSGPVHSSSGGSNGRQEPLLYRLSQDQPDEGLLFMSALSAFETRTLYANSSGDHLVGWANSSLRRLHELPPKNGRGTGVIREDPLEFAWRPEQRPALHATPAAVELHSGESHRVSSAAILQAHTAEELVAGSSSGGGGGPNGGGSAANGSIIAGSSSSSSSSGGMDQETLGLPRGNAAVASSSNAAEQVRLAASAAAAQPAGGADPSGSSRNGGGSTAVAGSIVPPLPAGQQSRAHEQRLEEMLARLQALGWRRVDVCFAGAALPFLAHQHIQQQRVINWPGQATVKHLALQLAAMEQLRAAGQQGATPAVRGTVEGH</sequence>
<dbReference type="SUPFAM" id="SSF53474">
    <property type="entry name" value="alpha/beta-Hydrolases"/>
    <property type="match status" value="1"/>
</dbReference>
<feature type="domain" description="DUF676" evidence="3">
    <location>
        <begin position="47"/>
        <end position="183"/>
    </location>
</feature>
<feature type="compositionally biased region" description="Low complexity" evidence="1">
    <location>
        <begin position="250"/>
        <end position="263"/>
    </location>
</feature>
<feature type="region of interest" description="Disordered" evidence="1">
    <location>
        <begin position="382"/>
        <end position="425"/>
    </location>
</feature>
<dbReference type="PANTHER" id="PTHR12482">
    <property type="entry name" value="LIPASE ROG1-RELATED-RELATED"/>
    <property type="match status" value="1"/>
</dbReference>
<feature type="region of interest" description="Disordered" evidence="1">
    <location>
        <begin position="450"/>
        <end position="488"/>
    </location>
</feature>
<dbReference type="InterPro" id="IPR029058">
    <property type="entry name" value="AB_hydrolase_fold"/>
</dbReference>
<dbReference type="AlphaFoldDB" id="A0A2P6TMS2"/>
<reference evidence="4 5" key="1">
    <citation type="journal article" date="2018" name="Plant J.">
        <title>Genome sequences of Chlorella sorokiniana UTEX 1602 and Micractinium conductrix SAG 241.80: implications to maltose excretion by a green alga.</title>
        <authorList>
            <person name="Arriola M.B."/>
            <person name="Velmurugan N."/>
            <person name="Zhang Y."/>
            <person name="Plunkett M.H."/>
            <person name="Hondzo H."/>
            <person name="Barney B.M."/>
        </authorList>
    </citation>
    <scope>NUCLEOTIDE SEQUENCE [LARGE SCALE GENOMIC DNA]</scope>
    <source>
        <strain evidence="5">UTEX 1602</strain>
    </source>
</reference>
<feature type="compositionally biased region" description="Low complexity" evidence="1">
    <location>
        <begin position="400"/>
        <end position="417"/>
    </location>
</feature>
<dbReference type="GO" id="GO:0016787">
    <property type="term" value="F:hydrolase activity"/>
    <property type="evidence" value="ECO:0007669"/>
    <property type="project" value="UniProtKB-KW"/>
</dbReference>
<dbReference type="OrthoDB" id="273452at2759"/>
<feature type="compositionally biased region" description="Low complexity" evidence="1">
    <location>
        <begin position="450"/>
        <end position="463"/>
    </location>
</feature>
<dbReference type="InterPro" id="IPR007751">
    <property type="entry name" value="DUF676_lipase-like"/>
</dbReference>
<comment type="caution">
    <text evidence="4">The sequence shown here is derived from an EMBL/GenBank/DDBJ whole genome shotgun (WGS) entry which is preliminary data.</text>
</comment>
<evidence type="ECO:0000256" key="2">
    <source>
        <dbReference type="SAM" id="SignalP"/>
    </source>
</evidence>